<evidence type="ECO:0000313" key="1">
    <source>
        <dbReference type="EMBL" id="JAD30003.1"/>
    </source>
</evidence>
<proteinExistence type="predicted"/>
<dbReference type="EMBL" id="GBRH01267892">
    <property type="protein sequence ID" value="JAD30003.1"/>
    <property type="molecule type" value="Transcribed_RNA"/>
</dbReference>
<sequence length="14" mass="1876">MLVLVSRWWWWWGA</sequence>
<organism evidence="1">
    <name type="scientific">Arundo donax</name>
    <name type="common">Giant reed</name>
    <name type="synonym">Donax arundinaceus</name>
    <dbReference type="NCBI Taxonomy" id="35708"/>
    <lineage>
        <taxon>Eukaryota</taxon>
        <taxon>Viridiplantae</taxon>
        <taxon>Streptophyta</taxon>
        <taxon>Embryophyta</taxon>
        <taxon>Tracheophyta</taxon>
        <taxon>Spermatophyta</taxon>
        <taxon>Magnoliopsida</taxon>
        <taxon>Liliopsida</taxon>
        <taxon>Poales</taxon>
        <taxon>Poaceae</taxon>
        <taxon>PACMAD clade</taxon>
        <taxon>Arundinoideae</taxon>
        <taxon>Arundineae</taxon>
        <taxon>Arundo</taxon>
    </lineage>
</organism>
<accession>A0A0A8YX45</accession>
<name>A0A0A8YX45_ARUDO</name>
<reference evidence="1" key="1">
    <citation type="submission" date="2014-09" db="EMBL/GenBank/DDBJ databases">
        <authorList>
            <person name="Magalhaes I.L.F."/>
            <person name="Oliveira U."/>
            <person name="Santos F.R."/>
            <person name="Vidigal T.H.D.A."/>
            <person name="Brescovit A.D."/>
            <person name="Santos A.J."/>
        </authorList>
    </citation>
    <scope>NUCLEOTIDE SEQUENCE</scope>
    <source>
        <tissue evidence="1">Shoot tissue taken approximately 20 cm above the soil surface</tissue>
    </source>
</reference>
<reference evidence="1" key="2">
    <citation type="journal article" date="2015" name="Data Brief">
        <title>Shoot transcriptome of the giant reed, Arundo donax.</title>
        <authorList>
            <person name="Barrero R.A."/>
            <person name="Guerrero F.D."/>
            <person name="Moolhuijzen P."/>
            <person name="Goolsby J.A."/>
            <person name="Tidwell J."/>
            <person name="Bellgard S.E."/>
            <person name="Bellgard M.I."/>
        </authorList>
    </citation>
    <scope>NUCLEOTIDE SEQUENCE</scope>
    <source>
        <tissue evidence="1">Shoot tissue taken approximately 20 cm above the soil surface</tissue>
    </source>
</reference>
<protein>
    <submittedName>
        <fullName evidence="1">Uncharacterized protein</fullName>
    </submittedName>
</protein>